<protein>
    <submittedName>
        <fullName evidence="7">Exopolysaccharide protein Wzx</fullName>
    </submittedName>
</protein>
<feature type="transmembrane region" description="Helical" evidence="6">
    <location>
        <begin position="427"/>
        <end position="443"/>
    </location>
</feature>
<feature type="transmembrane region" description="Helical" evidence="6">
    <location>
        <begin position="226"/>
        <end position="242"/>
    </location>
</feature>
<evidence type="ECO:0000256" key="6">
    <source>
        <dbReference type="SAM" id="Phobius"/>
    </source>
</evidence>
<gene>
    <name evidence="7" type="ORF">SY111_18020</name>
</gene>
<dbReference type="GO" id="GO:0005886">
    <property type="term" value="C:plasma membrane"/>
    <property type="evidence" value="ECO:0007669"/>
    <property type="project" value="UniProtKB-SubCell"/>
</dbReference>
<feature type="transmembrane region" description="Helical" evidence="6">
    <location>
        <begin position="262"/>
        <end position="284"/>
    </location>
</feature>
<name>A0A6F9XVH7_9LACO</name>
<evidence type="ECO:0000256" key="2">
    <source>
        <dbReference type="ARBA" id="ARBA00022475"/>
    </source>
</evidence>
<dbReference type="EMBL" id="BLAN01000120">
    <property type="protein sequence ID" value="GET09178.1"/>
    <property type="molecule type" value="Genomic_DNA"/>
</dbReference>
<feature type="transmembrane region" description="Helical" evidence="6">
    <location>
        <begin position="12"/>
        <end position="34"/>
    </location>
</feature>
<feature type="transmembrane region" description="Helical" evidence="6">
    <location>
        <begin position="305"/>
        <end position="326"/>
    </location>
</feature>
<dbReference type="AlphaFoldDB" id="A0A6F9XVH7"/>
<accession>A0A6F9XVH7</accession>
<feature type="transmembrane region" description="Helical" evidence="6">
    <location>
        <begin position="396"/>
        <end position="415"/>
    </location>
</feature>
<evidence type="ECO:0000256" key="4">
    <source>
        <dbReference type="ARBA" id="ARBA00022989"/>
    </source>
</evidence>
<dbReference type="PANTHER" id="PTHR30250:SF11">
    <property type="entry name" value="O-ANTIGEN TRANSPORTER-RELATED"/>
    <property type="match status" value="1"/>
</dbReference>
<sequence length="480" mass="54233">MKDKLKYLGKNTLLFALSSFSTKILLFLLVPLYTSVLTTAEYGTADLITTTASLLIYVLTLNIADAVTRYTLDIQYQVEDKNRHLEKKFKQESILSYGNRVILISTLICSLILGIVYWSNQLSWPVYYYFFIVAYFFATAFYQLLSNYLRGIDKVSAVAISSVLSSLIAIICNILFLVVFRLGIVGYLLAMILGPIGASVYSICIIGASVKVYLFNTCSKSLQKEMLQYCIPLIFNNVALWINASLDRYFVTGMCGIRQNGIYSVAMKIPTILAVFYSVFGQAWNLSAIKDFDSEDKDGFFGKTYTIYNATMVVLCSLLILLNIPLANFLYSKDFFLAWNYSSILLISTLFNALTMFIGSVFSAVKRTKVIAWTTVISAIINTLLNIGLIPFIGALGAAISTVVSYVVMWGVRLVYSRKYITFKVNLFRDIIAYFLLCFQVVFEHTENHLYLGQILCVLLIVLIYRNYLSGAIQKIYNRE</sequence>
<feature type="transmembrane region" description="Helical" evidence="6">
    <location>
        <begin position="449"/>
        <end position="469"/>
    </location>
</feature>
<comment type="subcellular location">
    <subcellularLocation>
        <location evidence="1">Cell membrane</location>
        <topology evidence="1">Multi-pass membrane protein</topology>
    </subcellularLocation>
</comment>
<feature type="transmembrane region" description="Helical" evidence="6">
    <location>
        <begin position="157"/>
        <end position="180"/>
    </location>
</feature>
<evidence type="ECO:0000256" key="1">
    <source>
        <dbReference type="ARBA" id="ARBA00004651"/>
    </source>
</evidence>
<dbReference type="InterPro" id="IPR002797">
    <property type="entry name" value="Polysacc_synth"/>
</dbReference>
<dbReference type="Pfam" id="PF01943">
    <property type="entry name" value="Polysacc_synt"/>
    <property type="match status" value="1"/>
</dbReference>
<feature type="transmembrane region" description="Helical" evidence="6">
    <location>
        <begin position="370"/>
        <end position="390"/>
    </location>
</feature>
<keyword evidence="4 6" id="KW-1133">Transmembrane helix</keyword>
<comment type="caution">
    <text evidence="7">The sequence shown here is derived from an EMBL/GenBank/DDBJ whole genome shotgun (WGS) entry which is preliminary data.</text>
</comment>
<dbReference type="Proteomes" id="UP000494178">
    <property type="component" value="Unassembled WGS sequence"/>
</dbReference>
<feature type="transmembrane region" description="Helical" evidence="6">
    <location>
        <begin position="186"/>
        <end position="214"/>
    </location>
</feature>
<feature type="transmembrane region" description="Helical" evidence="6">
    <location>
        <begin position="338"/>
        <end position="358"/>
    </location>
</feature>
<evidence type="ECO:0000256" key="3">
    <source>
        <dbReference type="ARBA" id="ARBA00022692"/>
    </source>
</evidence>
<keyword evidence="5 6" id="KW-0472">Membrane</keyword>
<evidence type="ECO:0000313" key="7">
    <source>
        <dbReference type="EMBL" id="GET09178.1"/>
    </source>
</evidence>
<keyword evidence="3 6" id="KW-0812">Transmembrane</keyword>
<feature type="transmembrane region" description="Helical" evidence="6">
    <location>
        <begin position="126"/>
        <end position="145"/>
    </location>
</feature>
<proteinExistence type="predicted"/>
<reference evidence="7" key="1">
    <citation type="submission" date="2019-10" db="EMBL/GenBank/DDBJ databases">
        <title>Lactobacillus agilis SY111 Whole Genome Sequencing Project.</title>
        <authorList>
            <person name="Suzuki S."/>
            <person name="Endo A."/>
            <person name="Maeno S."/>
            <person name="Shiwa Y."/>
            <person name="Matsutani M."/>
            <person name="Kajikawa A."/>
        </authorList>
    </citation>
    <scope>NUCLEOTIDE SEQUENCE</scope>
    <source>
        <strain evidence="7">SY111</strain>
    </source>
</reference>
<dbReference type="PANTHER" id="PTHR30250">
    <property type="entry name" value="PST FAMILY PREDICTED COLANIC ACID TRANSPORTER"/>
    <property type="match status" value="1"/>
</dbReference>
<dbReference type="RefSeq" id="WP_172586417.1">
    <property type="nucleotide sequence ID" value="NZ_BLAN01000120.1"/>
</dbReference>
<keyword evidence="2" id="KW-1003">Cell membrane</keyword>
<organism evidence="7">
    <name type="scientific">Ligilactobacillus agilis</name>
    <dbReference type="NCBI Taxonomy" id="1601"/>
    <lineage>
        <taxon>Bacteria</taxon>
        <taxon>Bacillati</taxon>
        <taxon>Bacillota</taxon>
        <taxon>Bacilli</taxon>
        <taxon>Lactobacillales</taxon>
        <taxon>Lactobacillaceae</taxon>
        <taxon>Ligilactobacillus</taxon>
    </lineage>
</organism>
<dbReference type="InterPro" id="IPR050833">
    <property type="entry name" value="Poly_Biosynth_Transport"/>
</dbReference>
<feature type="transmembrane region" description="Helical" evidence="6">
    <location>
        <begin position="97"/>
        <end position="120"/>
    </location>
</feature>
<evidence type="ECO:0000256" key="5">
    <source>
        <dbReference type="ARBA" id="ARBA00023136"/>
    </source>
</evidence>